<evidence type="ECO:0000256" key="6">
    <source>
        <dbReference type="ARBA" id="ARBA00048142"/>
    </source>
</evidence>
<dbReference type="PANTHER" id="PTHR42862">
    <property type="entry name" value="DELTA-1-PYRROLINE-5-CARBOXYLATE DEHYDROGENASE 1, ISOFORM A-RELATED"/>
    <property type="match status" value="1"/>
</dbReference>
<dbReference type="InterPro" id="IPR050485">
    <property type="entry name" value="Proline_metab_enzyme"/>
</dbReference>
<dbReference type="Gene3D" id="3.40.605.10">
    <property type="entry name" value="Aldehyde Dehydrogenase, Chain A, domain 1"/>
    <property type="match status" value="1"/>
</dbReference>
<keyword evidence="4 9" id="KW-0520">NAD</keyword>
<gene>
    <name evidence="11" type="ORF">PACLA_8A080616</name>
</gene>
<dbReference type="Gene3D" id="3.40.309.10">
    <property type="entry name" value="Aldehyde Dehydrogenase, Chain A, domain 2"/>
    <property type="match status" value="1"/>
</dbReference>
<dbReference type="SUPFAM" id="SSF53720">
    <property type="entry name" value="ALDH-like"/>
    <property type="match status" value="1"/>
</dbReference>
<dbReference type="NCBIfam" id="TIGR01236">
    <property type="entry name" value="D1pyr5carbox1"/>
    <property type="match status" value="1"/>
</dbReference>
<keyword evidence="3 8" id="KW-0560">Oxidoreductase</keyword>
<dbReference type="PANTHER" id="PTHR42862:SF1">
    <property type="entry name" value="DELTA-1-PYRROLINE-5-CARBOXYLATE DEHYDROGENASE 2, ISOFORM A-RELATED"/>
    <property type="match status" value="1"/>
</dbReference>
<evidence type="ECO:0000256" key="5">
    <source>
        <dbReference type="ARBA" id="ARBA00023062"/>
    </source>
</evidence>
<dbReference type="EMBL" id="CACRXK020008844">
    <property type="protein sequence ID" value="CAB4015789.1"/>
    <property type="molecule type" value="Genomic_DNA"/>
</dbReference>
<comment type="caution">
    <text evidence="11">The sequence shown here is derived from an EMBL/GenBank/DDBJ whole genome shotgun (WGS) entry which is preliminary data.</text>
</comment>
<dbReference type="InterPro" id="IPR029510">
    <property type="entry name" value="Ald_DH_CS_GLU"/>
</dbReference>
<evidence type="ECO:0000256" key="10">
    <source>
        <dbReference type="RuleBase" id="RU366030"/>
    </source>
</evidence>
<keyword evidence="12" id="KW-1185">Reference proteome</keyword>
<sequence length="557" mass="61714">MLLTKRLSVSQCSRVISRLCHHASSLPVNEPSTDFTNSEIRTNLLKELHKIENEEIEIPCVVGGEKIYTGNTAYQVTPYRHQNRIAKIHFADEALVNKAINTSLAARDKWENMPQDERSKIFTRVADLLTTKYRLSSLAATMAGQSKVAIQADIDCVGELADFLRFNSHFAKGILDQIEIIQTEGVRNSIMPRGLEGFIVAISPFNFTAIGGNLATGPAILGNVVLWKPALTTTRASWMFYQILVEAGVPQGVINFLPSPGAMFGKTVTSSPDLAGLTFVGSGPTFKSLWKQIGNNIDIFKTFPRLSGECGGKNFHFVHETADIDLVVNCTMRAAFEYCGQKCSAVGRMYVPDTLWPQIKEKLLEAHKEIKMGEPSEFSNFLSAVIDEKAFESIKEFIDYAKESDDVTILAGGNCDKSVGYYIEPTIAETRDPRNKLMEEEVFGPVLPIFVYPAKEYKETLKLVDETSGFGLTGAVFSKDNKVIAEARNILKQAAGNFYINDKATGSVVAQQPFGGSRMSGTNDKPGCYLNILPWMSPLSIKENQLPVSDWKYEYMK</sequence>
<evidence type="ECO:0000256" key="8">
    <source>
        <dbReference type="RuleBase" id="RU003345"/>
    </source>
</evidence>
<dbReference type="AlphaFoldDB" id="A0A6S7IFJ9"/>
<comment type="catalytic activity">
    <reaction evidence="6 9">
        <text>L-glutamate 5-semialdehyde + NAD(+) + H2O = L-glutamate + NADH + 2 H(+)</text>
        <dbReference type="Rhea" id="RHEA:30235"/>
        <dbReference type="ChEBI" id="CHEBI:15377"/>
        <dbReference type="ChEBI" id="CHEBI:15378"/>
        <dbReference type="ChEBI" id="CHEBI:29985"/>
        <dbReference type="ChEBI" id="CHEBI:57540"/>
        <dbReference type="ChEBI" id="CHEBI:57945"/>
        <dbReference type="ChEBI" id="CHEBI:58066"/>
        <dbReference type="EC" id="1.2.1.88"/>
    </reaction>
</comment>
<evidence type="ECO:0000313" key="12">
    <source>
        <dbReference type="Proteomes" id="UP001152795"/>
    </source>
</evidence>
<proteinExistence type="inferred from homology"/>
<dbReference type="InterPro" id="IPR015590">
    <property type="entry name" value="Aldehyde_DH_dom"/>
</dbReference>
<dbReference type="Proteomes" id="UP001152795">
    <property type="component" value="Unassembled WGS sequence"/>
</dbReference>
<evidence type="ECO:0000313" key="11">
    <source>
        <dbReference type="EMBL" id="CAB4015789.1"/>
    </source>
</evidence>
<dbReference type="GO" id="GO:0005759">
    <property type="term" value="C:mitochondrial matrix"/>
    <property type="evidence" value="ECO:0007669"/>
    <property type="project" value="TreeGrafter"/>
</dbReference>
<protein>
    <recommendedName>
        <fullName evidence="9 10">Multifunctional fusion protein</fullName>
    </recommendedName>
    <domain>
        <recommendedName>
            <fullName evidence="10">Delta-1-pyrroline-5-carboxylate dehydrogenase</fullName>
            <shortName evidence="10">P5C dehydrogenase</shortName>
        </recommendedName>
        <alternativeName>
            <fullName evidence="9">L-glutamate gamma-semialdehyde dehydrogenase</fullName>
        </alternativeName>
    </domain>
    <domain>
        <recommendedName>
            <fullName evidence="9">L-glutamate gamma-semialdehyde dehydrogenase</fullName>
            <ecNumber evidence="9">1.2.1.88</ecNumber>
        </recommendedName>
    </domain>
</protein>
<dbReference type="FunFam" id="3.40.605.10:FF:000006">
    <property type="entry name" value="1-pyrroline-5-carboxylate dehydrogenase"/>
    <property type="match status" value="1"/>
</dbReference>
<dbReference type="FunFam" id="3.40.309.10:FF:000005">
    <property type="entry name" value="1-pyrroline-5-carboxylate dehydrogenase 1"/>
    <property type="match status" value="1"/>
</dbReference>
<organism evidence="11 12">
    <name type="scientific">Paramuricea clavata</name>
    <name type="common">Red gorgonian</name>
    <name type="synonym">Violescent sea-whip</name>
    <dbReference type="NCBI Taxonomy" id="317549"/>
    <lineage>
        <taxon>Eukaryota</taxon>
        <taxon>Metazoa</taxon>
        <taxon>Cnidaria</taxon>
        <taxon>Anthozoa</taxon>
        <taxon>Octocorallia</taxon>
        <taxon>Malacalcyonacea</taxon>
        <taxon>Plexauridae</taxon>
        <taxon>Paramuricea</taxon>
    </lineage>
</organism>
<dbReference type="OrthoDB" id="5322683at2759"/>
<dbReference type="UniPathway" id="UPA00261">
    <property type="reaction ID" value="UER00374"/>
</dbReference>
<dbReference type="Pfam" id="PF00171">
    <property type="entry name" value="Aldedh"/>
    <property type="match status" value="1"/>
</dbReference>
<dbReference type="InterPro" id="IPR005931">
    <property type="entry name" value="P5CDH/ALDH4A1"/>
</dbReference>
<comment type="similarity">
    <text evidence="2 8">Belongs to the aldehyde dehydrogenase family.</text>
</comment>
<dbReference type="GO" id="GO:0003842">
    <property type="term" value="F:L-glutamate gamma-semialdehyde dehydrogenase activity"/>
    <property type="evidence" value="ECO:0007669"/>
    <property type="project" value="UniProtKB-UniRule"/>
</dbReference>
<dbReference type="InterPro" id="IPR016160">
    <property type="entry name" value="Ald_DH_CS_CYS"/>
</dbReference>
<evidence type="ECO:0000256" key="2">
    <source>
        <dbReference type="ARBA" id="ARBA00009986"/>
    </source>
</evidence>
<comment type="pathway">
    <text evidence="1 9">Amino-acid degradation; L-proline degradation into L-glutamate; L-glutamate from L-proline: step 2/2.</text>
</comment>
<name>A0A6S7IFJ9_PARCT</name>
<accession>A0A6S7IFJ9</accession>
<dbReference type="InterPro" id="IPR016161">
    <property type="entry name" value="Ald_DH/histidinol_DH"/>
</dbReference>
<dbReference type="EC" id="1.2.1.88" evidence="9"/>
<feature type="active site" evidence="7">
    <location>
        <position position="309"/>
    </location>
</feature>
<keyword evidence="5 9" id="KW-0642">Proline metabolism</keyword>
<evidence type="ECO:0000256" key="1">
    <source>
        <dbReference type="ARBA" id="ARBA00004786"/>
    </source>
</evidence>
<evidence type="ECO:0000256" key="9">
    <source>
        <dbReference type="RuleBase" id="RU366016"/>
    </source>
</evidence>
<evidence type="ECO:0000256" key="3">
    <source>
        <dbReference type="ARBA" id="ARBA00023002"/>
    </source>
</evidence>
<reference evidence="11" key="1">
    <citation type="submission" date="2020-04" db="EMBL/GenBank/DDBJ databases">
        <authorList>
            <person name="Alioto T."/>
            <person name="Alioto T."/>
            <person name="Gomez Garrido J."/>
        </authorList>
    </citation>
    <scope>NUCLEOTIDE SEQUENCE</scope>
    <source>
        <strain evidence="11">A484AB</strain>
    </source>
</reference>
<dbReference type="PROSITE" id="PS00070">
    <property type="entry name" value="ALDEHYDE_DEHYDR_CYS"/>
    <property type="match status" value="1"/>
</dbReference>
<dbReference type="InterPro" id="IPR016163">
    <property type="entry name" value="Ald_DH_C"/>
</dbReference>
<evidence type="ECO:0000256" key="4">
    <source>
        <dbReference type="ARBA" id="ARBA00023027"/>
    </source>
</evidence>
<dbReference type="InterPro" id="IPR016162">
    <property type="entry name" value="Ald_DH_N"/>
</dbReference>
<evidence type="ECO:0000256" key="7">
    <source>
        <dbReference type="PROSITE-ProRule" id="PRU10007"/>
    </source>
</evidence>
<dbReference type="GO" id="GO:0010133">
    <property type="term" value="P:L-proline catabolic process to L-glutamate"/>
    <property type="evidence" value="ECO:0007669"/>
    <property type="project" value="UniProtKB-UniRule"/>
</dbReference>
<dbReference type="PROSITE" id="PS00687">
    <property type="entry name" value="ALDEHYDE_DEHYDR_GLU"/>
    <property type="match status" value="1"/>
</dbReference>